<dbReference type="OrthoDB" id="4225390at2"/>
<evidence type="ECO:0000259" key="1">
    <source>
        <dbReference type="Pfam" id="PF04149"/>
    </source>
</evidence>
<name>A0A5C4US85_9ACTN</name>
<evidence type="ECO:0000313" key="3">
    <source>
        <dbReference type="Proteomes" id="UP000311713"/>
    </source>
</evidence>
<proteinExistence type="predicted"/>
<sequence length="67" mass="7420">MNGTPRTPWRTSSYSDAGGNCVQIAELTDDTIAIRDSKTPDTPHLHFPRTQLTTWLGTLKRTEAPHG</sequence>
<dbReference type="Pfam" id="PF04149">
    <property type="entry name" value="DUF397"/>
    <property type="match status" value="1"/>
</dbReference>
<reference evidence="2 3" key="1">
    <citation type="submission" date="2019-06" db="EMBL/GenBank/DDBJ databases">
        <title>Draft genome of Streptomyces sedi sp. JCM16909.</title>
        <authorList>
            <person name="Klykleung N."/>
            <person name="Tanasupawat S."/>
            <person name="Kudo T."/>
            <person name="Yuki M."/>
            <person name="Ohkuma M."/>
        </authorList>
    </citation>
    <scope>NUCLEOTIDE SEQUENCE [LARGE SCALE GENOMIC DNA]</scope>
    <source>
        <strain evidence="2 3">JCM 16909</strain>
    </source>
</reference>
<protein>
    <submittedName>
        <fullName evidence="2">DUF397 domain-containing protein</fullName>
    </submittedName>
</protein>
<dbReference type="InterPro" id="IPR007278">
    <property type="entry name" value="DUF397"/>
</dbReference>
<evidence type="ECO:0000313" key="2">
    <source>
        <dbReference type="EMBL" id="TNM26461.1"/>
    </source>
</evidence>
<keyword evidence="3" id="KW-1185">Reference proteome</keyword>
<dbReference type="EMBL" id="VDGT01000022">
    <property type="protein sequence ID" value="TNM26461.1"/>
    <property type="molecule type" value="Genomic_DNA"/>
</dbReference>
<gene>
    <name evidence="2" type="ORF">FH715_23550</name>
</gene>
<organism evidence="2 3">
    <name type="scientific">Streptomyces sedi</name>
    <dbReference type="NCBI Taxonomy" id="555059"/>
    <lineage>
        <taxon>Bacteria</taxon>
        <taxon>Bacillati</taxon>
        <taxon>Actinomycetota</taxon>
        <taxon>Actinomycetes</taxon>
        <taxon>Kitasatosporales</taxon>
        <taxon>Streptomycetaceae</taxon>
        <taxon>Streptomyces</taxon>
    </lineage>
</organism>
<dbReference type="AlphaFoldDB" id="A0A5C4US85"/>
<accession>A0A5C4US85</accession>
<dbReference type="Proteomes" id="UP000311713">
    <property type="component" value="Unassembled WGS sequence"/>
</dbReference>
<comment type="caution">
    <text evidence="2">The sequence shown here is derived from an EMBL/GenBank/DDBJ whole genome shotgun (WGS) entry which is preliminary data.</text>
</comment>
<feature type="domain" description="DUF397" evidence="1">
    <location>
        <begin position="8"/>
        <end position="60"/>
    </location>
</feature>
<dbReference type="RefSeq" id="WP_139648646.1">
    <property type="nucleotide sequence ID" value="NZ_BAAAZS010000057.1"/>
</dbReference>